<accession>A0A1J5RZR3</accession>
<sequence length="153" mass="17048">MSKKIIFFGLATVAAILIFSFIPEKHSDKNEKNNNGIQFIESDWNKALQEAKKQNKLVFLDAYASWCGPCKLLKSTTFRNKEAGEFFNSNFINVAVDMEKGDGPALLEKFGVTAFPTLIIADADGNIVTYTMGYMGHKELIDFGKHGLTLKSK</sequence>
<comment type="caution">
    <text evidence="3">The sequence shown here is derived from an EMBL/GenBank/DDBJ whole genome shotgun (WGS) entry which is preliminary data.</text>
</comment>
<gene>
    <name evidence="3" type="primary">trxA_16</name>
    <name evidence="3" type="ORF">GALL_166260</name>
</gene>
<name>A0A1J5RZR3_9ZZZZ</name>
<evidence type="ECO:0000313" key="3">
    <source>
        <dbReference type="EMBL" id="OIR01338.1"/>
    </source>
</evidence>
<proteinExistence type="predicted"/>
<organism evidence="3">
    <name type="scientific">mine drainage metagenome</name>
    <dbReference type="NCBI Taxonomy" id="410659"/>
    <lineage>
        <taxon>unclassified sequences</taxon>
        <taxon>metagenomes</taxon>
        <taxon>ecological metagenomes</taxon>
    </lineage>
</organism>
<feature type="domain" description="Thioredoxin" evidence="2">
    <location>
        <begin position="20"/>
        <end position="149"/>
    </location>
</feature>
<dbReference type="InterPro" id="IPR051099">
    <property type="entry name" value="AGR/TXD"/>
</dbReference>
<keyword evidence="1" id="KW-0732">Signal</keyword>
<dbReference type="PANTHER" id="PTHR15337:SF11">
    <property type="entry name" value="THIOREDOXIN DOMAIN-CONTAINING PROTEIN"/>
    <property type="match status" value="1"/>
</dbReference>
<dbReference type="AlphaFoldDB" id="A0A1J5RZR3"/>
<dbReference type="InterPro" id="IPR036249">
    <property type="entry name" value="Thioredoxin-like_sf"/>
</dbReference>
<dbReference type="InterPro" id="IPR013766">
    <property type="entry name" value="Thioredoxin_domain"/>
</dbReference>
<dbReference type="Gene3D" id="3.40.30.10">
    <property type="entry name" value="Glutaredoxin"/>
    <property type="match status" value="1"/>
</dbReference>
<dbReference type="Pfam" id="PF13899">
    <property type="entry name" value="Thioredoxin_7"/>
    <property type="match status" value="1"/>
</dbReference>
<reference evidence="3" key="1">
    <citation type="submission" date="2016-10" db="EMBL/GenBank/DDBJ databases">
        <title>Sequence of Gallionella enrichment culture.</title>
        <authorList>
            <person name="Poehlein A."/>
            <person name="Muehling M."/>
            <person name="Daniel R."/>
        </authorList>
    </citation>
    <scope>NUCLEOTIDE SEQUENCE</scope>
</reference>
<dbReference type="SUPFAM" id="SSF52833">
    <property type="entry name" value="Thioredoxin-like"/>
    <property type="match status" value="1"/>
</dbReference>
<dbReference type="PROSITE" id="PS51352">
    <property type="entry name" value="THIOREDOXIN_2"/>
    <property type="match status" value="1"/>
</dbReference>
<protein>
    <submittedName>
        <fullName evidence="3">Thioredoxin</fullName>
    </submittedName>
</protein>
<dbReference type="PANTHER" id="PTHR15337">
    <property type="entry name" value="ANTERIOR GRADIENT PROTEIN-RELATED"/>
    <property type="match status" value="1"/>
</dbReference>
<dbReference type="EMBL" id="MLJW01000085">
    <property type="protein sequence ID" value="OIR01338.1"/>
    <property type="molecule type" value="Genomic_DNA"/>
</dbReference>
<evidence type="ECO:0000256" key="1">
    <source>
        <dbReference type="ARBA" id="ARBA00022729"/>
    </source>
</evidence>
<evidence type="ECO:0000259" key="2">
    <source>
        <dbReference type="PROSITE" id="PS51352"/>
    </source>
</evidence>